<dbReference type="EMBL" id="CP059558">
    <property type="protein sequence ID" value="QUY37452.1"/>
    <property type="molecule type" value="Genomic_DNA"/>
</dbReference>
<dbReference type="RefSeq" id="WP_212639233.1">
    <property type="nucleotide sequence ID" value="NZ_CP059558.1"/>
</dbReference>
<name>A0AAX1MIT8_ACIJU</name>
<sequence length="74" mass="8612">MYKNITVVLLLTFLLGCKEKKVADINYDFSGNKLCALKTSDMKAASEFGRLDSSFKYKENIFDEKYRLIYVKKI</sequence>
<accession>A0AAX1MIT8</accession>
<protein>
    <recommendedName>
        <fullName evidence="3">Lipoprotein</fullName>
    </recommendedName>
</protein>
<evidence type="ECO:0000313" key="2">
    <source>
        <dbReference type="Proteomes" id="UP000679388"/>
    </source>
</evidence>
<dbReference type="AlphaFoldDB" id="A0AAX1MIT8"/>
<gene>
    <name evidence="1" type="ORF">H2677_04515</name>
</gene>
<dbReference type="PROSITE" id="PS51257">
    <property type="entry name" value="PROKAR_LIPOPROTEIN"/>
    <property type="match status" value="1"/>
</dbReference>
<evidence type="ECO:0008006" key="3">
    <source>
        <dbReference type="Google" id="ProtNLM"/>
    </source>
</evidence>
<proteinExistence type="predicted"/>
<reference evidence="1" key="1">
    <citation type="submission" date="2020-07" db="EMBL/GenBank/DDBJ databases">
        <title>Acinetobacter junii strain YR7 chromosome and plasmid pNDM-YR7.</title>
        <authorList>
            <person name="Tang B."/>
        </authorList>
    </citation>
    <scope>NUCLEOTIDE SEQUENCE</scope>
    <source>
        <strain evidence="1">YR7</strain>
    </source>
</reference>
<evidence type="ECO:0000313" key="1">
    <source>
        <dbReference type="EMBL" id="QUY37452.1"/>
    </source>
</evidence>
<dbReference type="Proteomes" id="UP000679388">
    <property type="component" value="Chromosome"/>
</dbReference>
<organism evidence="1 2">
    <name type="scientific">Acinetobacter junii</name>
    <dbReference type="NCBI Taxonomy" id="40215"/>
    <lineage>
        <taxon>Bacteria</taxon>
        <taxon>Pseudomonadati</taxon>
        <taxon>Pseudomonadota</taxon>
        <taxon>Gammaproteobacteria</taxon>
        <taxon>Moraxellales</taxon>
        <taxon>Moraxellaceae</taxon>
        <taxon>Acinetobacter</taxon>
    </lineage>
</organism>
<dbReference type="GeneID" id="70091768"/>